<keyword evidence="4" id="KW-1185">Reference proteome</keyword>
<feature type="region of interest" description="Disordered" evidence="1">
    <location>
        <begin position="113"/>
        <end position="148"/>
    </location>
</feature>
<feature type="signal peptide" evidence="2">
    <location>
        <begin position="1"/>
        <end position="19"/>
    </location>
</feature>
<dbReference type="EMBL" id="JAEHFX010000003">
    <property type="protein sequence ID" value="MBK0402826.1"/>
    <property type="molecule type" value="Genomic_DNA"/>
</dbReference>
<keyword evidence="2" id="KW-0732">Signal</keyword>
<name>A0ABS1C0A1_9BACT</name>
<proteinExistence type="predicted"/>
<evidence type="ECO:0000256" key="2">
    <source>
        <dbReference type="SAM" id="SignalP"/>
    </source>
</evidence>
<dbReference type="Proteomes" id="UP000644147">
    <property type="component" value="Unassembled WGS sequence"/>
</dbReference>
<reference evidence="3 4" key="1">
    <citation type="submission" date="2020-12" db="EMBL/GenBank/DDBJ databases">
        <title>Bacterial novel species Adhaeribacter sp. BT258 isolated from soil.</title>
        <authorList>
            <person name="Jung H.-Y."/>
        </authorList>
    </citation>
    <scope>NUCLEOTIDE SEQUENCE [LARGE SCALE GENOMIC DNA]</scope>
    <source>
        <strain evidence="3 4">BT258</strain>
    </source>
</reference>
<organism evidence="3 4">
    <name type="scientific">Adhaeribacter terrigena</name>
    <dbReference type="NCBI Taxonomy" id="2793070"/>
    <lineage>
        <taxon>Bacteria</taxon>
        <taxon>Pseudomonadati</taxon>
        <taxon>Bacteroidota</taxon>
        <taxon>Cytophagia</taxon>
        <taxon>Cytophagales</taxon>
        <taxon>Hymenobacteraceae</taxon>
        <taxon>Adhaeribacter</taxon>
    </lineage>
</organism>
<sequence>MKTKLLLLMLFFILFQVRAQDNSLEVPTIKNHGKVDVPAENQYLMRRLLLNQTQFEQIENINTERNQMLEMVAGMYRFDPENYNKKRLELELQFDAEFEKVLTKQQFSEYLAINGRTPEKETPEDQLNNEGENSQLAVQPEETSEPAKPTFNDQIHAILEKATSIKIDSALIAKQDTSDFEPLTPEEESLLNGLRPLNATLIAIQADTAKKPAAVANANTDTELKTDGECKTCYAVDPEDSTAQKSKLIALKSSKKAAQKTDLQQEWKAAEENSNNETNSVAETDSLFSEPKDETSAPEDPAPEKSQSIAVEQDPAESDEEAPLTNTERNENSLVIPADEVKKLRENLPPANNNGMDSEEETATQEPEIPSLAERLPLNKSLAEELEP</sequence>
<gene>
    <name evidence="3" type="ORF">I5M27_07495</name>
</gene>
<evidence type="ECO:0000313" key="4">
    <source>
        <dbReference type="Proteomes" id="UP000644147"/>
    </source>
</evidence>
<feature type="region of interest" description="Disordered" evidence="1">
    <location>
        <begin position="252"/>
        <end position="388"/>
    </location>
</feature>
<protein>
    <submittedName>
        <fullName evidence="3">Uncharacterized protein</fullName>
    </submittedName>
</protein>
<evidence type="ECO:0000313" key="3">
    <source>
        <dbReference type="EMBL" id="MBK0402826.1"/>
    </source>
</evidence>
<comment type="caution">
    <text evidence="3">The sequence shown here is derived from an EMBL/GenBank/DDBJ whole genome shotgun (WGS) entry which is preliminary data.</text>
</comment>
<evidence type="ECO:0000256" key="1">
    <source>
        <dbReference type="SAM" id="MobiDB-lite"/>
    </source>
</evidence>
<feature type="chain" id="PRO_5047052345" evidence="2">
    <location>
        <begin position="20"/>
        <end position="388"/>
    </location>
</feature>
<dbReference type="RefSeq" id="WP_200505583.1">
    <property type="nucleotide sequence ID" value="NZ_JAEHFX010000003.1"/>
</dbReference>
<feature type="compositionally biased region" description="Polar residues" evidence="1">
    <location>
        <begin position="125"/>
        <end position="137"/>
    </location>
</feature>
<accession>A0ABS1C0A1</accession>
<feature type="compositionally biased region" description="Low complexity" evidence="1">
    <location>
        <begin position="272"/>
        <end position="284"/>
    </location>
</feature>